<dbReference type="InterPro" id="IPR033371">
    <property type="entry name" value="ARGLU1"/>
</dbReference>
<dbReference type="EMBL" id="AMPZ03000001">
    <property type="protein sequence ID" value="KAH9594338.1"/>
    <property type="molecule type" value="Genomic_DNA"/>
</dbReference>
<evidence type="ECO:0000313" key="3">
    <source>
        <dbReference type="EMBL" id="KAH9594338.1"/>
    </source>
</evidence>
<dbReference type="Pfam" id="PF15346">
    <property type="entry name" value="ARGLU"/>
    <property type="match status" value="1"/>
</dbReference>
<dbReference type="KEGG" id="shx:MS3_00005453"/>
<name>A0A095A773_SCHHA</name>
<dbReference type="PANTHER" id="PTHR31711">
    <property type="entry name" value="ARGININE AND GLUTAMATE-RICH PROTEIN 1"/>
    <property type="match status" value="1"/>
</dbReference>
<organism evidence="4">
    <name type="scientific">Schistosoma haematobium</name>
    <name type="common">Blood fluke</name>
    <dbReference type="NCBI Taxonomy" id="6185"/>
    <lineage>
        <taxon>Eukaryota</taxon>
        <taxon>Metazoa</taxon>
        <taxon>Spiralia</taxon>
        <taxon>Lophotrochozoa</taxon>
        <taxon>Platyhelminthes</taxon>
        <taxon>Trematoda</taxon>
        <taxon>Digenea</taxon>
        <taxon>Strigeidida</taxon>
        <taxon>Schistosomatoidea</taxon>
        <taxon>Schistosomatidae</taxon>
        <taxon>Schistosoma</taxon>
    </lineage>
</organism>
<feature type="region of interest" description="Disordered" evidence="2">
    <location>
        <begin position="1"/>
        <end position="47"/>
    </location>
</feature>
<dbReference type="CTD" id="24597229"/>
<accession>A0A095A773</accession>
<evidence type="ECO:0000256" key="1">
    <source>
        <dbReference type="SAM" id="Coils"/>
    </source>
</evidence>
<feature type="compositionally biased region" description="Low complexity" evidence="2">
    <location>
        <begin position="29"/>
        <end position="41"/>
    </location>
</feature>
<evidence type="ECO:0000313" key="4">
    <source>
        <dbReference type="EMBL" id="KGB41554.1"/>
    </source>
</evidence>
<proteinExistence type="predicted"/>
<dbReference type="RefSeq" id="XP_012801330.1">
    <property type="nucleotide sequence ID" value="XM_012945876.2"/>
</dbReference>
<dbReference type="AlphaFoldDB" id="A0A095A773"/>
<protein>
    <recommendedName>
        <fullName evidence="6">Arginine and glutamate-rich protein 1</fullName>
    </recommendedName>
</protein>
<feature type="coiled-coil region" evidence="1">
    <location>
        <begin position="113"/>
        <end position="209"/>
    </location>
</feature>
<dbReference type="GO" id="GO:0005654">
    <property type="term" value="C:nucleoplasm"/>
    <property type="evidence" value="ECO:0007669"/>
    <property type="project" value="TreeGrafter"/>
</dbReference>
<keyword evidence="5" id="KW-1185">Reference proteome</keyword>
<reference evidence="3" key="4">
    <citation type="journal article" date="2022" name="PLoS Pathog.">
        <title>Chromosome-level genome of Schistosoma haematobium underpins genome-wide explorations of molecular variation.</title>
        <authorList>
            <person name="Stroehlein A.J."/>
            <person name="Korhonen P.K."/>
            <person name="Lee V.V."/>
            <person name="Ralph S.A."/>
            <person name="Mentink-Kane M."/>
            <person name="You H."/>
            <person name="McManus D.P."/>
            <person name="Tchuente L.T."/>
            <person name="Stothard J.R."/>
            <person name="Kaur P."/>
            <person name="Dudchenko O."/>
            <person name="Aiden E.L."/>
            <person name="Yang B."/>
            <person name="Yang H."/>
            <person name="Emery A.M."/>
            <person name="Webster B.L."/>
            <person name="Brindley P.J."/>
            <person name="Rollinson D."/>
            <person name="Chang B.C.H."/>
            <person name="Gasser R.B."/>
            <person name="Young N.D."/>
        </authorList>
    </citation>
    <scope>NUCLEOTIDE SEQUENCE</scope>
</reference>
<dbReference type="STRING" id="6185.A0A095A773"/>
<evidence type="ECO:0000256" key="2">
    <source>
        <dbReference type="SAM" id="MobiDB-lite"/>
    </source>
</evidence>
<reference evidence="3" key="2">
    <citation type="journal article" date="2019" name="Gigascience">
        <title>High-quality Schistosoma haematobium genome achieved by single-molecule and long-range sequencing.</title>
        <authorList>
            <person name="Stroehlein A.J."/>
            <person name="Korhonen P.K."/>
            <person name="Chong T.M."/>
            <person name="Lim Y.L."/>
            <person name="Chan K.G."/>
            <person name="Webster B."/>
            <person name="Rollinson D."/>
            <person name="Brindley P.J."/>
            <person name="Gasser R.B."/>
            <person name="Young N.D."/>
        </authorList>
    </citation>
    <scope>NUCLEOTIDE SEQUENCE</scope>
</reference>
<dbReference type="GO" id="GO:0005739">
    <property type="term" value="C:mitochondrion"/>
    <property type="evidence" value="ECO:0007669"/>
    <property type="project" value="TreeGrafter"/>
</dbReference>
<evidence type="ECO:0000313" key="5">
    <source>
        <dbReference type="Proteomes" id="UP000471633"/>
    </source>
</evidence>
<reference evidence="4" key="1">
    <citation type="journal article" date="2012" name="Nat. Genet.">
        <title>Whole-genome sequence of Schistosoma haematobium.</title>
        <authorList>
            <person name="Young N.D."/>
            <person name="Jex A.R."/>
            <person name="Li B."/>
            <person name="Liu S."/>
            <person name="Yang L."/>
            <person name="Xiong Z."/>
            <person name="Li Y."/>
            <person name="Cantacessi C."/>
            <person name="Hall R.S."/>
            <person name="Xu X."/>
            <person name="Chen F."/>
            <person name="Wu X."/>
            <person name="Zerlotini A."/>
            <person name="Oliveira G."/>
            <person name="Hofmann A."/>
            <person name="Zhang G."/>
            <person name="Fang X."/>
            <person name="Kang Y."/>
            <person name="Campbell B.E."/>
            <person name="Loukas A."/>
            <person name="Ranganathan S."/>
            <person name="Rollinson D."/>
            <person name="Rinaldi G."/>
            <person name="Brindley P.J."/>
            <person name="Yang H."/>
            <person name="Wang J."/>
            <person name="Wang J."/>
            <person name="Gasser R.B."/>
        </authorList>
    </citation>
    <scope>NUCLEOTIDE SEQUENCE [LARGE SCALE GENOMIC DNA]</scope>
</reference>
<sequence length="225" mass="27291">MVDRGGVSGSPVMHSRSRADRPRKRHRNSSSASSRTSSPGSFLVSEIKRNGRNEEIRRRDEQRAEEDRILRQRWAESKLLEEEVARRLERYLDCELAKLLVLRKVQFNAEIERRVEAERTEVLRRRAEEAERKAREEAEALQRREEEEKRLKELSERLAQERERELEEQRRLEEEAERKRCEAELRELEERQRREAEELQRIKREQEIILNKKRIRPKLSFTLKK</sequence>
<dbReference type="GeneID" id="24597229"/>
<dbReference type="PANTHER" id="PTHR31711:SF1">
    <property type="entry name" value="ARGININE AND GLUTAMATE-RICH PROTEIN 1"/>
    <property type="match status" value="1"/>
</dbReference>
<reference evidence="3" key="3">
    <citation type="submission" date="2021-06" db="EMBL/GenBank/DDBJ databases">
        <title>Chromosome-level genome assembly for S. haematobium.</title>
        <authorList>
            <person name="Stroehlein A.J."/>
        </authorList>
    </citation>
    <scope>NUCLEOTIDE SEQUENCE</scope>
</reference>
<evidence type="ECO:0008006" key="6">
    <source>
        <dbReference type="Google" id="ProtNLM"/>
    </source>
</evidence>
<dbReference type="EMBL" id="KL251957">
    <property type="protein sequence ID" value="KGB41554.1"/>
    <property type="molecule type" value="Genomic_DNA"/>
</dbReference>
<gene>
    <name evidence="3" type="ORF">MS3_00005453</name>
    <name evidence="4" type="ORF">MS3_10083</name>
</gene>
<keyword evidence="1" id="KW-0175">Coiled coil</keyword>
<dbReference type="Proteomes" id="UP000471633">
    <property type="component" value="Unassembled WGS sequence"/>
</dbReference>
<dbReference type="GO" id="GO:0045296">
    <property type="term" value="F:cadherin binding"/>
    <property type="evidence" value="ECO:0007669"/>
    <property type="project" value="TreeGrafter"/>
</dbReference>